<keyword evidence="1" id="KW-0472">Membrane</keyword>
<proteinExistence type="predicted"/>
<keyword evidence="1" id="KW-0812">Transmembrane</keyword>
<reference evidence="2" key="1">
    <citation type="submission" date="2023-03" db="EMBL/GenBank/DDBJ databases">
        <authorList>
            <person name="Julca I."/>
        </authorList>
    </citation>
    <scope>NUCLEOTIDE SEQUENCE</scope>
</reference>
<evidence type="ECO:0000313" key="2">
    <source>
        <dbReference type="EMBL" id="CAI9106694.1"/>
    </source>
</evidence>
<name>A0AAV1DFP0_OLDCO</name>
<accession>A0AAV1DFP0</accession>
<organism evidence="2 3">
    <name type="scientific">Oldenlandia corymbosa var. corymbosa</name>
    <dbReference type="NCBI Taxonomy" id="529605"/>
    <lineage>
        <taxon>Eukaryota</taxon>
        <taxon>Viridiplantae</taxon>
        <taxon>Streptophyta</taxon>
        <taxon>Embryophyta</taxon>
        <taxon>Tracheophyta</taxon>
        <taxon>Spermatophyta</taxon>
        <taxon>Magnoliopsida</taxon>
        <taxon>eudicotyledons</taxon>
        <taxon>Gunneridae</taxon>
        <taxon>Pentapetalae</taxon>
        <taxon>asterids</taxon>
        <taxon>lamiids</taxon>
        <taxon>Gentianales</taxon>
        <taxon>Rubiaceae</taxon>
        <taxon>Rubioideae</taxon>
        <taxon>Spermacoceae</taxon>
        <taxon>Hedyotis-Oldenlandia complex</taxon>
        <taxon>Oldenlandia</taxon>
    </lineage>
</organism>
<sequence length="245" mass="28009">MSTVKLLIQPIIRVSWISIKSLPHLRLSGTSICGNGAVQTWLNILKLNVHNMILPTPYWNLLVRRYHHFPHGVFLYSGGTVAVYTLLRLSVIVGSIRGRPRIAYCTDGFEFLDDDLPFSMSGNSDSDEDDRDFVTTLRKFLMPVFCLLTVLVNWGQPMVIAAKLTFLLYATRPTPLSVYLVVEQPCYAKNVQVEDWVFLCIARVELDDQNVTLLGILGSWWMLPCSSLLEPWKELYQHSTMRNEE</sequence>
<dbReference type="Proteomes" id="UP001161247">
    <property type="component" value="Chromosome 5"/>
</dbReference>
<keyword evidence="3" id="KW-1185">Reference proteome</keyword>
<protein>
    <submittedName>
        <fullName evidence="2">OLC1v1005901C1</fullName>
    </submittedName>
</protein>
<gene>
    <name evidence="2" type="ORF">OLC1_LOCUS15157</name>
</gene>
<feature type="transmembrane region" description="Helical" evidence="1">
    <location>
        <begin position="140"/>
        <end position="170"/>
    </location>
</feature>
<dbReference type="EMBL" id="OX459122">
    <property type="protein sequence ID" value="CAI9106694.1"/>
    <property type="molecule type" value="Genomic_DNA"/>
</dbReference>
<evidence type="ECO:0000313" key="3">
    <source>
        <dbReference type="Proteomes" id="UP001161247"/>
    </source>
</evidence>
<evidence type="ECO:0000256" key="1">
    <source>
        <dbReference type="SAM" id="Phobius"/>
    </source>
</evidence>
<keyword evidence="1" id="KW-1133">Transmembrane helix</keyword>
<feature type="transmembrane region" description="Helical" evidence="1">
    <location>
        <begin position="73"/>
        <end position="93"/>
    </location>
</feature>
<dbReference type="AlphaFoldDB" id="A0AAV1DFP0"/>